<sequence>MGVKNPTSDKGIACQVLFSQFLHCIMLLLNPIHYGKHGATEDGLKCLRYVLGIFLWSADENFSNLYREFIEGKTSYAHFKAVFTDFHHNVLRQLICMYYPNVISIAKFGNSRKLLDEAYEHILIHIEEGSHVLNMDCCRSIFKDYQDFYHEIFQGITGEKFVDPQKIDDYSNGNNITTGVVADITYAGKKKILAFFKDCLFKKANSAIDFYETVESGDQSILRDQFMIFQEPFTKGIYGPNADFIQLILKSRQDGVQRNAISRLIGEFLSDYRKK</sequence>
<proteinExistence type="predicted"/>
<dbReference type="AlphaFoldDB" id="A0A9W8DP75"/>
<protein>
    <submittedName>
        <fullName evidence="1">Uncharacterized protein</fullName>
    </submittedName>
</protein>
<evidence type="ECO:0000313" key="1">
    <source>
        <dbReference type="EMBL" id="KAJ1912734.1"/>
    </source>
</evidence>
<keyword evidence="2" id="KW-1185">Reference proteome</keyword>
<name>A0A9W8DP75_9FUNG</name>
<accession>A0A9W8DP75</accession>
<organism evidence="1 2">
    <name type="scientific">Mycoemilia scoparia</name>
    <dbReference type="NCBI Taxonomy" id="417184"/>
    <lineage>
        <taxon>Eukaryota</taxon>
        <taxon>Fungi</taxon>
        <taxon>Fungi incertae sedis</taxon>
        <taxon>Zoopagomycota</taxon>
        <taxon>Kickxellomycotina</taxon>
        <taxon>Kickxellomycetes</taxon>
        <taxon>Kickxellales</taxon>
        <taxon>Kickxellaceae</taxon>
        <taxon>Mycoemilia</taxon>
    </lineage>
</organism>
<evidence type="ECO:0000313" key="2">
    <source>
        <dbReference type="Proteomes" id="UP001150538"/>
    </source>
</evidence>
<reference evidence="1" key="1">
    <citation type="submission" date="2022-07" db="EMBL/GenBank/DDBJ databases">
        <title>Phylogenomic reconstructions and comparative analyses of Kickxellomycotina fungi.</title>
        <authorList>
            <person name="Reynolds N.K."/>
            <person name="Stajich J.E."/>
            <person name="Barry K."/>
            <person name="Grigoriev I.V."/>
            <person name="Crous P."/>
            <person name="Smith M.E."/>
        </authorList>
    </citation>
    <scope>NUCLEOTIDE SEQUENCE</scope>
    <source>
        <strain evidence="1">NBRC 100468</strain>
    </source>
</reference>
<gene>
    <name evidence="1" type="ORF">H4219_005493</name>
</gene>
<dbReference type="EMBL" id="JANBPU010000318">
    <property type="protein sequence ID" value="KAJ1912734.1"/>
    <property type="molecule type" value="Genomic_DNA"/>
</dbReference>
<comment type="caution">
    <text evidence="1">The sequence shown here is derived from an EMBL/GenBank/DDBJ whole genome shotgun (WGS) entry which is preliminary data.</text>
</comment>
<dbReference type="Proteomes" id="UP001150538">
    <property type="component" value="Unassembled WGS sequence"/>
</dbReference>